<organism evidence="10 11">
    <name type="scientific">Artemisia annua</name>
    <name type="common">Sweet wormwood</name>
    <dbReference type="NCBI Taxonomy" id="35608"/>
    <lineage>
        <taxon>Eukaryota</taxon>
        <taxon>Viridiplantae</taxon>
        <taxon>Streptophyta</taxon>
        <taxon>Embryophyta</taxon>
        <taxon>Tracheophyta</taxon>
        <taxon>Spermatophyta</taxon>
        <taxon>Magnoliopsida</taxon>
        <taxon>eudicotyledons</taxon>
        <taxon>Gunneridae</taxon>
        <taxon>Pentapetalae</taxon>
        <taxon>asterids</taxon>
        <taxon>campanulids</taxon>
        <taxon>Asterales</taxon>
        <taxon>Asteraceae</taxon>
        <taxon>Asteroideae</taxon>
        <taxon>Anthemideae</taxon>
        <taxon>Artemisiinae</taxon>
        <taxon>Artemisia</taxon>
    </lineage>
</organism>
<dbReference type="FunFam" id="1.10.10.60:FF:000001">
    <property type="entry name" value="MYB-related transcription factor"/>
    <property type="match status" value="1"/>
</dbReference>
<dbReference type="GO" id="GO:1901957">
    <property type="term" value="P:regulation of cutin biosynthetic process"/>
    <property type="evidence" value="ECO:0007669"/>
    <property type="project" value="UniProtKB-ARBA"/>
</dbReference>
<accession>A0A2U1QBM7</accession>
<dbReference type="PANTHER" id="PTHR10641">
    <property type="entry name" value="MYB FAMILY TRANSCRIPTION FACTOR"/>
    <property type="match status" value="1"/>
</dbReference>
<evidence type="ECO:0000256" key="4">
    <source>
        <dbReference type="ARBA" id="ARBA00023015"/>
    </source>
</evidence>
<feature type="domain" description="Myb-like" evidence="8">
    <location>
        <begin position="61"/>
        <end position="111"/>
    </location>
</feature>
<keyword evidence="11" id="KW-1185">Reference proteome</keyword>
<protein>
    <submittedName>
        <fullName evidence="10">Homeodomain-like protein</fullName>
    </submittedName>
</protein>
<dbReference type="GO" id="GO:0003677">
    <property type="term" value="F:DNA binding"/>
    <property type="evidence" value="ECO:0007669"/>
    <property type="project" value="UniProtKB-KW"/>
</dbReference>
<keyword evidence="6" id="KW-0804">Transcription</keyword>
<dbReference type="InterPro" id="IPR017930">
    <property type="entry name" value="Myb_dom"/>
</dbReference>
<dbReference type="AlphaFoldDB" id="A0A2U1QBM7"/>
<dbReference type="InterPro" id="IPR009057">
    <property type="entry name" value="Homeodomain-like_sf"/>
</dbReference>
<dbReference type="InterPro" id="IPR015495">
    <property type="entry name" value="Myb_TF_plants"/>
</dbReference>
<evidence type="ECO:0000313" key="10">
    <source>
        <dbReference type="EMBL" id="PWA95387.1"/>
    </source>
</evidence>
<proteinExistence type="predicted"/>
<keyword evidence="10" id="KW-0371">Homeobox</keyword>
<evidence type="ECO:0000256" key="6">
    <source>
        <dbReference type="ARBA" id="ARBA00023163"/>
    </source>
</evidence>
<dbReference type="OrthoDB" id="2143914at2759"/>
<evidence type="ECO:0000313" key="11">
    <source>
        <dbReference type="Proteomes" id="UP000245207"/>
    </source>
</evidence>
<keyword evidence="5 10" id="KW-0238">DNA-binding</keyword>
<comment type="subcellular location">
    <subcellularLocation>
        <location evidence="1">Nucleus</location>
    </subcellularLocation>
</comment>
<dbReference type="SUPFAM" id="SSF46689">
    <property type="entry name" value="Homeodomain-like"/>
    <property type="match status" value="1"/>
</dbReference>
<evidence type="ECO:0000259" key="9">
    <source>
        <dbReference type="PROSITE" id="PS51294"/>
    </source>
</evidence>
<evidence type="ECO:0000256" key="2">
    <source>
        <dbReference type="ARBA" id="ARBA00022473"/>
    </source>
</evidence>
<evidence type="ECO:0000259" key="8">
    <source>
        <dbReference type="PROSITE" id="PS50090"/>
    </source>
</evidence>
<dbReference type="Proteomes" id="UP000245207">
    <property type="component" value="Unassembled WGS sequence"/>
</dbReference>
<dbReference type="EMBL" id="PKPP01000246">
    <property type="protein sequence ID" value="PWA95387.1"/>
    <property type="molecule type" value="Genomic_DNA"/>
</dbReference>
<keyword evidence="2" id="KW-0217">Developmental protein</keyword>
<feature type="domain" description="HTH myb-type" evidence="9">
    <location>
        <begin position="9"/>
        <end position="60"/>
    </location>
</feature>
<keyword evidence="3" id="KW-0677">Repeat</keyword>
<evidence type="ECO:0000256" key="3">
    <source>
        <dbReference type="ARBA" id="ARBA00022737"/>
    </source>
</evidence>
<feature type="domain" description="HTH myb-type" evidence="9">
    <location>
        <begin position="61"/>
        <end position="115"/>
    </location>
</feature>
<comment type="caution">
    <text evidence="10">The sequence shown here is derived from an EMBL/GenBank/DDBJ whole genome shotgun (WGS) entry which is preliminary data.</text>
</comment>
<keyword evidence="7" id="KW-0539">Nucleus</keyword>
<dbReference type="CDD" id="cd00167">
    <property type="entry name" value="SANT"/>
    <property type="match status" value="2"/>
</dbReference>
<dbReference type="SMART" id="SM00717">
    <property type="entry name" value="SANT"/>
    <property type="match status" value="2"/>
</dbReference>
<evidence type="ECO:0000256" key="7">
    <source>
        <dbReference type="ARBA" id="ARBA00023242"/>
    </source>
</evidence>
<keyword evidence="4" id="KW-0805">Transcription regulation</keyword>
<dbReference type="STRING" id="35608.A0A2U1QBM7"/>
<dbReference type="InterPro" id="IPR001005">
    <property type="entry name" value="SANT/Myb"/>
</dbReference>
<dbReference type="PANTHER" id="PTHR10641:SF1347">
    <property type="entry name" value="MYB TRANSCRIPTION FACTOR MIXTA-LIKE PROTEIN"/>
    <property type="match status" value="1"/>
</dbReference>
<dbReference type="PROSITE" id="PS50090">
    <property type="entry name" value="MYB_LIKE"/>
    <property type="match status" value="2"/>
</dbReference>
<dbReference type="GO" id="GO:0000902">
    <property type="term" value="P:cell morphogenesis"/>
    <property type="evidence" value="ECO:0007669"/>
    <property type="project" value="UniProtKB-ARBA"/>
</dbReference>
<gene>
    <name evidence="10" type="ORF">CTI12_AA051520</name>
</gene>
<evidence type="ECO:0000256" key="1">
    <source>
        <dbReference type="ARBA" id="ARBA00004123"/>
    </source>
</evidence>
<name>A0A2U1QBM7_ARTAN</name>
<sequence>MGRSSIFVKGLKKGSWTSEEDQKLVTYIEEHGHGTWRTLPLKAGLQRCGKSCRLRWTNYLSPNIKRGKFSMQEEQTIVQLHALLGNRWSTIASHLPKRTDNEIKNYWNTHLKKRLTKMGIDPITHKSKTGANTNVSHMTQWENVRLEAEARSSRGCRVVSDCYNQRIHSTNIINKSSMSSILVPQPLCFDVLKGWQGINSCKLSSGLATLNDQTMPIVNVVESVEPQVLEGMTTEYHMNDWKTSTEFFNTIENPKSTLEVSDMIFKDNYLAEASINHLVNGASNGNCYGDFEGDSSYWRKILENLGQGSSCSSFF</sequence>
<reference evidence="10 11" key="1">
    <citation type="journal article" date="2018" name="Mol. Plant">
        <title>The genome of Artemisia annua provides insight into the evolution of Asteraceae family and artemisinin biosynthesis.</title>
        <authorList>
            <person name="Shen Q."/>
            <person name="Zhang L."/>
            <person name="Liao Z."/>
            <person name="Wang S."/>
            <person name="Yan T."/>
            <person name="Shi P."/>
            <person name="Liu M."/>
            <person name="Fu X."/>
            <person name="Pan Q."/>
            <person name="Wang Y."/>
            <person name="Lv Z."/>
            <person name="Lu X."/>
            <person name="Zhang F."/>
            <person name="Jiang W."/>
            <person name="Ma Y."/>
            <person name="Chen M."/>
            <person name="Hao X."/>
            <person name="Li L."/>
            <person name="Tang Y."/>
            <person name="Lv G."/>
            <person name="Zhou Y."/>
            <person name="Sun X."/>
            <person name="Brodelius P.E."/>
            <person name="Rose J.K.C."/>
            <person name="Tang K."/>
        </authorList>
    </citation>
    <scope>NUCLEOTIDE SEQUENCE [LARGE SCALE GENOMIC DNA]</scope>
    <source>
        <strain evidence="11">cv. Huhao1</strain>
        <tissue evidence="10">Leaf</tissue>
    </source>
</reference>
<evidence type="ECO:0000256" key="5">
    <source>
        <dbReference type="ARBA" id="ARBA00023125"/>
    </source>
</evidence>
<feature type="domain" description="Myb-like" evidence="8">
    <location>
        <begin position="8"/>
        <end position="60"/>
    </location>
</feature>
<dbReference type="PROSITE" id="PS51294">
    <property type="entry name" value="HTH_MYB"/>
    <property type="match status" value="2"/>
</dbReference>
<dbReference type="Gene3D" id="1.10.10.60">
    <property type="entry name" value="Homeodomain-like"/>
    <property type="match status" value="2"/>
</dbReference>
<dbReference type="FunFam" id="1.10.10.60:FF:000099">
    <property type="entry name" value="MYB transcription factor"/>
    <property type="match status" value="1"/>
</dbReference>
<dbReference type="GO" id="GO:0005634">
    <property type="term" value="C:nucleus"/>
    <property type="evidence" value="ECO:0007669"/>
    <property type="project" value="UniProtKB-SubCell"/>
</dbReference>
<dbReference type="Pfam" id="PF00249">
    <property type="entry name" value="Myb_DNA-binding"/>
    <property type="match status" value="2"/>
</dbReference>